<accession>A0A497EUG8</accession>
<reference evidence="1 2" key="1">
    <citation type="submission" date="2018-06" db="EMBL/GenBank/DDBJ databases">
        <title>Extensive metabolic versatility and redundancy in microbially diverse, dynamic hydrothermal sediments.</title>
        <authorList>
            <person name="Dombrowski N."/>
            <person name="Teske A."/>
            <person name="Baker B.J."/>
        </authorList>
    </citation>
    <scope>NUCLEOTIDE SEQUENCE [LARGE SCALE GENOMIC DNA]</scope>
    <source>
        <strain evidence="1">B29_G17</strain>
    </source>
</reference>
<organism evidence="1 2">
    <name type="scientific">Thermoproteota archaeon</name>
    <dbReference type="NCBI Taxonomy" id="2056631"/>
    <lineage>
        <taxon>Archaea</taxon>
        <taxon>Thermoproteota</taxon>
    </lineage>
</organism>
<evidence type="ECO:0000313" key="2">
    <source>
        <dbReference type="Proteomes" id="UP000268446"/>
    </source>
</evidence>
<dbReference type="PANTHER" id="PTHR35866">
    <property type="entry name" value="PUTATIVE-RELATED"/>
    <property type="match status" value="1"/>
</dbReference>
<protein>
    <recommendedName>
        <fullName evidence="3">YkgJ family cysteine cluster protein</fullName>
    </recommendedName>
</protein>
<evidence type="ECO:0000313" key="1">
    <source>
        <dbReference type="EMBL" id="RLE50887.1"/>
    </source>
</evidence>
<name>A0A497EUG8_9CREN</name>
<dbReference type="Pfam" id="PF03692">
    <property type="entry name" value="CxxCxxCC"/>
    <property type="match status" value="1"/>
</dbReference>
<evidence type="ECO:0008006" key="3">
    <source>
        <dbReference type="Google" id="ProtNLM"/>
    </source>
</evidence>
<gene>
    <name evidence="1" type="ORF">DRJ20_02910</name>
</gene>
<dbReference type="EMBL" id="QMQZ01000096">
    <property type="protein sequence ID" value="RLE50887.1"/>
    <property type="molecule type" value="Genomic_DNA"/>
</dbReference>
<proteinExistence type="predicted"/>
<dbReference type="InterPro" id="IPR005358">
    <property type="entry name" value="Puta_zinc/iron-chelating_dom"/>
</dbReference>
<dbReference type="PANTHER" id="PTHR35866:SF1">
    <property type="entry name" value="YKGJ FAMILY CYSTEINE CLUSTER PROTEIN"/>
    <property type="match status" value="1"/>
</dbReference>
<dbReference type="AlphaFoldDB" id="A0A497EUG8"/>
<sequence>MRRGHNYIGWKEAERWRCIRCGMCCRAFAVPLKFIEALQLTRKYGPIAIQAGGKYYLMKKPDDSCIFLAYNGPIAYCKIYLERPGCCKLYPFHVAKKPLQGVNPSTSEFKIRGKVLHVYVDAACPGVGRGFPIRNLIPKVIELWAKYSRII</sequence>
<comment type="caution">
    <text evidence="1">The sequence shown here is derived from an EMBL/GenBank/DDBJ whole genome shotgun (WGS) entry which is preliminary data.</text>
</comment>
<dbReference type="Proteomes" id="UP000268446">
    <property type="component" value="Unassembled WGS sequence"/>
</dbReference>